<sequence length="153" mass="17639">MMHLTRFTTVILLFVLPSISWASSCPSSCQLDQIKTYFSALDKISRHGSTIEDVDAFLALMHSDVNYVHVEYHANFDKASWRKAFIRNLERGAYQNTEKHEKRIIKRIFGKNHVAIEYAHGVVLENGSWQPTEPLLVLFGFKDGKISLVKELW</sequence>
<comment type="caution">
    <text evidence="2">The sequence shown here is derived from an EMBL/GenBank/DDBJ whole genome shotgun (WGS) entry which is preliminary data.</text>
</comment>
<dbReference type="Proteomes" id="UP000275281">
    <property type="component" value="Unassembled WGS sequence"/>
</dbReference>
<feature type="chain" id="PRO_5018076088" evidence="1">
    <location>
        <begin position="23"/>
        <end position="153"/>
    </location>
</feature>
<dbReference type="OrthoDB" id="6386751at2"/>
<organism evidence="2 3">
    <name type="scientific">Alteromonas sediminis</name>
    <dbReference type="NCBI Taxonomy" id="2259342"/>
    <lineage>
        <taxon>Bacteria</taxon>
        <taxon>Pseudomonadati</taxon>
        <taxon>Pseudomonadota</taxon>
        <taxon>Gammaproteobacteria</taxon>
        <taxon>Alteromonadales</taxon>
        <taxon>Alteromonadaceae</taxon>
        <taxon>Alteromonas/Salinimonas group</taxon>
        <taxon>Alteromonas</taxon>
    </lineage>
</organism>
<evidence type="ECO:0000313" key="3">
    <source>
        <dbReference type="Proteomes" id="UP000275281"/>
    </source>
</evidence>
<keyword evidence="3" id="KW-1185">Reference proteome</keyword>
<keyword evidence="1" id="KW-0732">Signal</keyword>
<gene>
    <name evidence="2" type="ORF">DRW07_05440</name>
</gene>
<dbReference type="RefSeq" id="WP_124026893.1">
    <property type="nucleotide sequence ID" value="NZ_JBHRSN010000015.1"/>
</dbReference>
<evidence type="ECO:0000313" key="2">
    <source>
        <dbReference type="EMBL" id="RPJ66988.1"/>
    </source>
</evidence>
<proteinExistence type="predicted"/>
<name>A0A3N5ZBK0_9ALTE</name>
<reference evidence="2 3" key="1">
    <citation type="submission" date="2018-11" db="EMBL/GenBank/DDBJ databases">
        <authorList>
            <person name="Ye M.-Q."/>
            <person name="Du Z.-J."/>
        </authorList>
    </citation>
    <scope>NUCLEOTIDE SEQUENCE [LARGE SCALE GENOMIC DNA]</scope>
    <source>
        <strain evidence="2 3">U0105</strain>
    </source>
</reference>
<protein>
    <submittedName>
        <fullName evidence="2">Nuclear transport factor 2 family protein</fullName>
    </submittedName>
</protein>
<dbReference type="PROSITE" id="PS51257">
    <property type="entry name" value="PROKAR_LIPOPROTEIN"/>
    <property type="match status" value="1"/>
</dbReference>
<dbReference type="AlphaFoldDB" id="A0A3N5ZBK0"/>
<dbReference type="Gene3D" id="3.10.450.50">
    <property type="match status" value="1"/>
</dbReference>
<feature type="signal peptide" evidence="1">
    <location>
        <begin position="1"/>
        <end position="22"/>
    </location>
</feature>
<evidence type="ECO:0000256" key="1">
    <source>
        <dbReference type="SAM" id="SignalP"/>
    </source>
</evidence>
<dbReference type="InterPro" id="IPR032710">
    <property type="entry name" value="NTF2-like_dom_sf"/>
</dbReference>
<dbReference type="SUPFAM" id="SSF54427">
    <property type="entry name" value="NTF2-like"/>
    <property type="match status" value="1"/>
</dbReference>
<accession>A0A3N5ZBK0</accession>
<dbReference type="EMBL" id="RPOK01000002">
    <property type="protein sequence ID" value="RPJ66988.1"/>
    <property type="molecule type" value="Genomic_DNA"/>
</dbReference>